<dbReference type="Proteomes" id="UP000717696">
    <property type="component" value="Unassembled WGS sequence"/>
</dbReference>
<protein>
    <recommendedName>
        <fullName evidence="2">SnoaL-like domain-containing protein</fullName>
    </recommendedName>
</protein>
<dbReference type="EMBL" id="JAGMUU010000044">
    <property type="protein sequence ID" value="KAH7113987.1"/>
    <property type="molecule type" value="Genomic_DNA"/>
</dbReference>
<gene>
    <name evidence="3" type="ORF">B0J13DRAFT_574025</name>
</gene>
<dbReference type="InterPro" id="IPR037401">
    <property type="entry name" value="SnoaL-like"/>
</dbReference>
<feature type="domain" description="SnoaL-like" evidence="2">
    <location>
        <begin position="10"/>
        <end position="141"/>
    </location>
</feature>
<dbReference type="OrthoDB" id="4456362at2759"/>
<evidence type="ECO:0000313" key="4">
    <source>
        <dbReference type="Proteomes" id="UP000717696"/>
    </source>
</evidence>
<reference evidence="3" key="1">
    <citation type="journal article" date="2021" name="Nat. Commun.">
        <title>Genetic determinants of endophytism in the Arabidopsis root mycobiome.</title>
        <authorList>
            <person name="Mesny F."/>
            <person name="Miyauchi S."/>
            <person name="Thiergart T."/>
            <person name="Pickel B."/>
            <person name="Atanasova L."/>
            <person name="Karlsson M."/>
            <person name="Huettel B."/>
            <person name="Barry K.W."/>
            <person name="Haridas S."/>
            <person name="Chen C."/>
            <person name="Bauer D."/>
            <person name="Andreopoulos W."/>
            <person name="Pangilinan J."/>
            <person name="LaButti K."/>
            <person name="Riley R."/>
            <person name="Lipzen A."/>
            <person name="Clum A."/>
            <person name="Drula E."/>
            <person name="Henrissat B."/>
            <person name="Kohler A."/>
            <person name="Grigoriev I.V."/>
            <person name="Martin F.M."/>
            <person name="Hacquard S."/>
        </authorList>
    </citation>
    <scope>NUCLEOTIDE SEQUENCE</scope>
    <source>
        <strain evidence="3">MPI-CAGE-AT-0021</strain>
    </source>
</reference>
<evidence type="ECO:0000259" key="2">
    <source>
        <dbReference type="Pfam" id="PF13577"/>
    </source>
</evidence>
<dbReference type="AlphaFoldDB" id="A0A9P9IBM6"/>
<organism evidence="3 4">
    <name type="scientific">Dactylonectria estremocensis</name>
    <dbReference type="NCBI Taxonomy" id="1079267"/>
    <lineage>
        <taxon>Eukaryota</taxon>
        <taxon>Fungi</taxon>
        <taxon>Dikarya</taxon>
        <taxon>Ascomycota</taxon>
        <taxon>Pezizomycotina</taxon>
        <taxon>Sordariomycetes</taxon>
        <taxon>Hypocreomycetidae</taxon>
        <taxon>Hypocreales</taxon>
        <taxon>Nectriaceae</taxon>
        <taxon>Dactylonectria</taxon>
    </lineage>
</organism>
<dbReference type="Gene3D" id="3.10.450.50">
    <property type="match status" value="1"/>
</dbReference>
<accession>A0A9P9IBM6</accession>
<keyword evidence="1" id="KW-0812">Transmembrane</keyword>
<evidence type="ECO:0000313" key="3">
    <source>
        <dbReference type="EMBL" id="KAH7113987.1"/>
    </source>
</evidence>
<keyword evidence="4" id="KW-1185">Reference proteome</keyword>
<dbReference type="Pfam" id="PF13577">
    <property type="entry name" value="SnoaL_4"/>
    <property type="match status" value="1"/>
</dbReference>
<comment type="caution">
    <text evidence="3">The sequence shown here is derived from an EMBL/GenBank/DDBJ whole genome shotgun (WGS) entry which is preliminary data.</text>
</comment>
<keyword evidence="1" id="KW-0472">Membrane</keyword>
<proteinExistence type="predicted"/>
<sequence>MAQVSPEVAHAISCKKARYCRYADTKQLDKFEPDIALPDARWSFWDKEGKLLVIGDQVMEFDSTKQTVAFFSKFFAPLDTLHNICPGSFEQVAPDEVNAIFGFEDQLMHKKLGAWAEMRGGGFYNETWKLVDGQWYLKEMRLERTYHKMSVFLKIIIFITGLLGVSLRS</sequence>
<feature type="transmembrane region" description="Helical" evidence="1">
    <location>
        <begin position="151"/>
        <end position="167"/>
    </location>
</feature>
<keyword evidence="1" id="KW-1133">Transmembrane helix</keyword>
<name>A0A9P9IBM6_9HYPO</name>
<evidence type="ECO:0000256" key="1">
    <source>
        <dbReference type="SAM" id="Phobius"/>
    </source>
</evidence>
<dbReference type="InterPro" id="IPR032710">
    <property type="entry name" value="NTF2-like_dom_sf"/>
</dbReference>
<dbReference type="SUPFAM" id="SSF54427">
    <property type="entry name" value="NTF2-like"/>
    <property type="match status" value="1"/>
</dbReference>